<keyword evidence="8 15" id="KW-0479">Metal-binding</keyword>
<comment type="catalytic activity">
    <reaction evidence="14 15">
        <text>coproporphyrinogen III + 2 S-adenosyl-L-methionine = protoporphyrinogen IX + 2 5'-deoxyadenosine + 2 L-methionine + 2 CO2</text>
        <dbReference type="Rhea" id="RHEA:15425"/>
        <dbReference type="ChEBI" id="CHEBI:16526"/>
        <dbReference type="ChEBI" id="CHEBI:17319"/>
        <dbReference type="ChEBI" id="CHEBI:57307"/>
        <dbReference type="ChEBI" id="CHEBI:57309"/>
        <dbReference type="ChEBI" id="CHEBI:57844"/>
        <dbReference type="ChEBI" id="CHEBI:59789"/>
        <dbReference type="EC" id="1.3.98.3"/>
    </reaction>
</comment>
<dbReference type="Gene3D" id="1.10.10.920">
    <property type="match status" value="1"/>
</dbReference>
<gene>
    <name evidence="17" type="ORF">QO005_002409</name>
</gene>
<evidence type="ECO:0000256" key="11">
    <source>
        <dbReference type="ARBA" id="ARBA00023014"/>
    </source>
</evidence>
<keyword evidence="10 15" id="KW-0408">Iron</keyword>
<dbReference type="SFLD" id="SFLDS00029">
    <property type="entry name" value="Radical_SAM"/>
    <property type="match status" value="1"/>
</dbReference>
<evidence type="ECO:0000256" key="10">
    <source>
        <dbReference type="ARBA" id="ARBA00023004"/>
    </source>
</evidence>
<dbReference type="Pfam" id="PF04055">
    <property type="entry name" value="Radical_SAM"/>
    <property type="match status" value="1"/>
</dbReference>
<dbReference type="PANTHER" id="PTHR13932">
    <property type="entry name" value="COPROPORPHYRINIGEN III OXIDASE"/>
    <property type="match status" value="1"/>
</dbReference>
<keyword evidence="7 15" id="KW-0949">S-adenosyl-L-methionine</keyword>
<dbReference type="SFLD" id="SFLDG01082">
    <property type="entry name" value="B12-binding_domain_containing"/>
    <property type="match status" value="1"/>
</dbReference>
<dbReference type="Gene3D" id="3.80.30.20">
    <property type="entry name" value="tm_1862 like domain"/>
    <property type="match status" value="1"/>
</dbReference>
<evidence type="ECO:0000313" key="17">
    <source>
        <dbReference type="EMBL" id="MDQ0456069.1"/>
    </source>
</evidence>
<evidence type="ECO:0000256" key="4">
    <source>
        <dbReference type="ARBA" id="ARBA00011245"/>
    </source>
</evidence>
<feature type="domain" description="Radical SAM core" evidence="16">
    <location>
        <begin position="42"/>
        <end position="279"/>
    </location>
</feature>
<comment type="pathway">
    <text evidence="2 15">Porphyrin-containing compound metabolism; protoporphyrin-IX biosynthesis; protoporphyrinogen-IX from coproporphyrinogen-III (AdoMet route): step 1/1.</text>
</comment>
<comment type="caution">
    <text evidence="17">The sequence shown here is derived from an EMBL/GenBank/DDBJ whole genome shotgun (WGS) entry which is preliminary data.</text>
</comment>
<keyword evidence="12 15" id="KW-0627">Porphyrin biosynthesis</keyword>
<dbReference type="InterPro" id="IPR034505">
    <property type="entry name" value="Coproporphyrinogen-III_oxidase"/>
</dbReference>
<dbReference type="SMART" id="SM00729">
    <property type="entry name" value="Elp3"/>
    <property type="match status" value="1"/>
</dbReference>
<comment type="cofactor">
    <cofactor evidence="15">
        <name>[4Fe-4S] cluster</name>
        <dbReference type="ChEBI" id="CHEBI:49883"/>
    </cofactor>
    <text evidence="15">Binds 1 [4Fe-4S] cluster. The cluster is coordinated with 3 cysteines and an exchangeable S-adenosyl-L-methionine.</text>
</comment>
<keyword evidence="5 15" id="KW-0004">4Fe-4S</keyword>
<organism evidence="17 18">
    <name type="scientific">Rhizobium paknamense</name>
    <dbReference type="NCBI Taxonomy" id="1206817"/>
    <lineage>
        <taxon>Bacteria</taxon>
        <taxon>Pseudomonadati</taxon>
        <taxon>Pseudomonadota</taxon>
        <taxon>Alphaproteobacteria</taxon>
        <taxon>Hyphomicrobiales</taxon>
        <taxon>Rhizobiaceae</taxon>
        <taxon>Rhizobium/Agrobacterium group</taxon>
        <taxon>Rhizobium</taxon>
    </lineage>
</organism>
<protein>
    <recommendedName>
        <fullName evidence="15">Coproporphyrinogen-III oxidase</fullName>
        <ecNumber evidence="15">1.3.98.3</ecNumber>
    </recommendedName>
</protein>
<evidence type="ECO:0000256" key="8">
    <source>
        <dbReference type="ARBA" id="ARBA00022723"/>
    </source>
</evidence>
<keyword evidence="6 15" id="KW-0963">Cytoplasm</keyword>
<dbReference type="CDD" id="cd01335">
    <property type="entry name" value="Radical_SAM"/>
    <property type="match status" value="1"/>
</dbReference>
<dbReference type="RefSeq" id="WP_307158262.1">
    <property type="nucleotide sequence ID" value="NZ_JAUSWH010000006.1"/>
</dbReference>
<evidence type="ECO:0000313" key="18">
    <source>
        <dbReference type="Proteomes" id="UP001235269"/>
    </source>
</evidence>
<reference evidence="17 18" key="1">
    <citation type="submission" date="2023-07" db="EMBL/GenBank/DDBJ databases">
        <title>Genomic Encyclopedia of Type Strains, Phase IV (KMG-IV): sequencing the most valuable type-strain genomes for metagenomic binning, comparative biology and taxonomic classification.</title>
        <authorList>
            <person name="Goeker M."/>
        </authorList>
    </citation>
    <scope>NUCLEOTIDE SEQUENCE [LARGE SCALE GENOMIC DNA]</scope>
    <source>
        <strain evidence="17 18">DSM 100301</strain>
    </source>
</reference>
<evidence type="ECO:0000259" key="16">
    <source>
        <dbReference type="PROSITE" id="PS51918"/>
    </source>
</evidence>
<comment type="subcellular location">
    <subcellularLocation>
        <location evidence="1 15">Cytoplasm</location>
    </subcellularLocation>
</comment>
<dbReference type="EMBL" id="JAUSWH010000006">
    <property type="protein sequence ID" value="MDQ0456069.1"/>
    <property type="molecule type" value="Genomic_DNA"/>
</dbReference>
<dbReference type="NCBIfam" id="TIGR00538">
    <property type="entry name" value="hemN"/>
    <property type="match status" value="1"/>
</dbReference>
<evidence type="ECO:0000256" key="14">
    <source>
        <dbReference type="ARBA" id="ARBA00048321"/>
    </source>
</evidence>
<comment type="function">
    <text evidence="13">Involved in the heme biosynthesis. Catalyzes the anaerobic oxidative decarboxylation of propionate groups of rings A and B of coproporphyrinogen III to yield the vinyl groups in protoporphyrinogen IX.</text>
</comment>
<dbReference type="SUPFAM" id="SSF102114">
    <property type="entry name" value="Radical SAM enzymes"/>
    <property type="match status" value="1"/>
</dbReference>
<evidence type="ECO:0000256" key="5">
    <source>
        <dbReference type="ARBA" id="ARBA00022485"/>
    </source>
</evidence>
<proteinExistence type="inferred from homology"/>
<name>A0ABU0IFS6_9HYPH</name>
<evidence type="ECO:0000256" key="3">
    <source>
        <dbReference type="ARBA" id="ARBA00005493"/>
    </source>
</evidence>
<dbReference type="InterPro" id="IPR058240">
    <property type="entry name" value="rSAM_sf"/>
</dbReference>
<sequence length="450" mass="49824">MSAHALLAKYAAPVPRYTSYPTAPHFHSGVNCGKYAQWLCELKVGSKISLYLHIPYCDRLCWFCACHTKHTLRYEPIATYLQALYLEIDRVGSLVGARASVSAVHFGGGSPTMLTPEDMQAVMQRLRRAFHFAGNVEISVEMDPNDLDDQRYDGLASMGLTRASLGIQDFEPKVQASINRIQTFEQTRAAIEAVRARGVQSVNCDLLYGLPYQTLDTLEKTVNQVLSLNPDRLALFGYAHVPWMKKHQTMIPESALPDAVQRFEQMRLAGDMLMAAGYRPIGIDHFAKPEDSMAKADAEGRLKRNFQGYTVDTADALIGLGASSISQLPQGYVQNIAATGEYQRSVEESGLAAQRGIELSAEDRVRARAIESIMCDFRLSFADLRRLHPGKAEAVIEEAIDFASTNEDNLCRIEEDCLVVTEQGRPLARVIAAVFDTYLANGKARHSIAV</sequence>
<dbReference type="InterPro" id="IPR006638">
    <property type="entry name" value="Elp3/MiaA/NifB-like_rSAM"/>
</dbReference>
<evidence type="ECO:0000256" key="2">
    <source>
        <dbReference type="ARBA" id="ARBA00004785"/>
    </source>
</evidence>
<dbReference type="PIRSF" id="PIRSF000167">
    <property type="entry name" value="HemN"/>
    <property type="match status" value="1"/>
</dbReference>
<evidence type="ECO:0000256" key="13">
    <source>
        <dbReference type="ARBA" id="ARBA00024295"/>
    </source>
</evidence>
<dbReference type="SFLD" id="SFLDG01065">
    <property type="entry name" value="anaerobic_coproporphyrinogen-I"/>
    <property type="match status" value="1"/>
</dbReference>
<dbReference type="Proteomes" id="UP001235269">
    <property type="component" value="Unassembled WGS sequence"/>
</dbReference>
<dbReference type="InterPro" id="IPR004558">
    <property type="entry name" value="Coprogen_oxidase_HemN"/>
</dbReference>
<dbReference type="GO" id="GO:0051989">
    <property type="term" value="F:coproporphyrinogen dehydrogenase activity"/>
    <property type="evidence" value="ECO:0007669"/>
    <property type="project" value="UniProtKB-EC"/>
</dbReference>
<keyword evidence="11 15" id="KW-0411">Iron-sulfur</keyword>
<dbReference type="PANTHER" id="PTHR13932:SF6">
    <property type="entry name" value="OXYGEN-INDEPENDENT COPROPORPHYRINOGEN III OXIDASE"/>
    <property type="match status" value="1"/>
</dbReference>
<dbReference type="InterPro" id="IPR023404">
    <property type="entry name" value="rSAM_horseshoe"/>
</dbReference>
<evidence type="ECO:0000256" key="6">
    <source>
        <dbReference type="ARBA" id="ARBA00022490"/>
    </source>
</evidence>
<evidence type="ECO:0000256" key="15">
    <source>
        <dbReference type="PIRNR" id="PIRNR000167"/>
    </source>
</evidence>
<evidence type="ECO:0000256" key="7">
    <source>
        <dbReference type="ARBA" id="ARBA00022691"/>
    </source>
</evidence>
<dbReference type="InterPro" id="IPR007197">
    <property type="entry name" value="rSAM"/>
</dbReference>
<evidence type="ECO:0000256" key="12">
    <source>
        <dbReference type="ARBA" id="ARBA00023244"/>
    </source>
</evidence>
<evidence type="ECO:0000256" key="9">
    <source>
        <dbReference type="ARBA" id="ARBA00023002"/>
    </source>
</evidence>
<comment type="subunit">
    <text evidence="4">Monomer.</text>
</comment>
<keyword evidence="18" id="KW-1185">Reference proteome</keyword>
<evidence type="ECO:0000256" key="1">
    <source>
        <dbReference type="ARBA" id="ARBA00004496"/>
    </source>
</evidence>
<comment type="similarity">
    <text evidence="3 15">Belongs to the anaerobic coproporphyrinogen-III oxidase family.</text>
</comment>
<dbReference type="PROSITE" id="PS51918">
    <property type="entry name" value="RADICAL_SAM"/>
    <property type="match status" value="1"/>
</dbReference>
<accession>A0ABU0IFS6</accession>
<dbReference type="EC" id="1.3.98.3" evidence="15"/>
<keyword evidence="9 15" id="KW-0560">Oxidoreductase</keyword>